<dbReference type="InterPro" id="IPR046173">
    <property type="entry name" value="DUF6175"/>
</dbReference>
<evidence type="ECO:0000313" key="3">
    <source>
        <dbReference type="Proteomes" id="UP000320623"/>
    </source>
</evidence>
<dbReference type="OrthoDB" id="6114825at2"/>
<protein>
    <recommendedName>
        <fullName evidence="4">DUF541 domain-containing protein</fullName>
    </recommendedName>
</protein>
<evidence type="ECO:0008006" key="4">
    <source>
        <dbReference type="Google" id="ProtNLM"/>
    </source>
</evidence>
<evidence type="ECO:0000313" key="2">
    <source>
        <dbReference type="EMBL" id="CUU00943.1"/>
    </source>
</evidence>
<dbReference type="Pfam" id="PF19672">
    <property type="entry name" value="DUF6175"/>
    <property type="match status" value="1"/>
</dbReference>
<evidence type="ECO:0000256" key="1">
    <source>
        <dbReference type="SAM" id="SignalP"/>
    </source>
</evidence>
<dbReference type="EMBL" id="FAOO01000001">
    <property type="protein sequence ID" value="CUU00943.1"/>
    <property type="molecule type" value="Genomic_DNA"/>
</dbReference>
<keyword evidence="3" id="KW-1185">Reference proteome</keyword>
<dbReference type="Proteomes" id="UP000320623">
    <property type="component" value="Unassembled WGS sequence"/>
</dbReference>
<reference evidence="3" key="1">
    <citation type="submission" date="2015-11" db="EMBL/GenBank/DDBJ databases">
        <authorList>
            <person name="Varghese N."/>
        </authorList>
    </citation>
    <scope>NUCLEOTIDE SEQUENCE [LARGE SCALE GENOMIC DNA]</scope>
</reference>
<feature type="signal peptide" evidence="1">
    <location>
        <begin position="1"/>
        <end position="21"/>
    </location>
</feature>
<sequence length="412" mass="46746">MLKRKILCLVFIVLFSTVSNSQKNLPISREATFLESYSPTEVTIRASGIGKNNAQAELDGRRSAVYFVLIGSTDPILQTNEERMAFEKIQDEILDENNIKRYISFETTEYEQRVKLSDGRVKITKVYRVNKKLLTDDLIARNVIKPKEEITEAIGLPFIMVVPEAPKGVSPVDLLRSDRLLKKGAEVIESYLTARKYDVQVPEQMETLSELAQAQAGLKGVEEDYAYQLALAIGSDIYITYNVKVEKRYIGSTEYRKAVVAARAYETTTARLLGTETGYSGEYAVPEEAVVEEAMNDAIDKVLSRIMAYWKEDLTRGLQFKLIFRITGNFDEDAHDEILLATEQVLKKVCNRTKQNVVTDQTLDYIVWVNPQKYNSPLALFRDIRSGIESQVPVKVRRISANRKMLILEITG</sequence>
<keyword evidence="1" id="KW-0732">Signal</keyword>
<name>A0A0S4MSI5_9BACT</name>
<organism evidence="2 3">
    <name type="scientific">Candidatus Thermokryptus mobilis</name>
    <dbReference type="NCBI Taxonomy" id="1643428"/>
    <lineage>
        <taxon>Bacteria</taxon>
        <taxon>Pseudomonadati</taxon>
        <taxon>Candidatus Kryptoniota</taxon>
        <taxon>Candidatus Thermokryptus</taxon>
    </lineage>
</organism>
<dbReference type="AlphaFoldDB" id="A0A0S4MSI5"/>
<gene>
    <name evidence="2" type="ORF">JGI1_00125</name>
</gene>
<accession>A0A0S4MSI5</accession>
<dbReference type="RefSeq" id="WP_140943933.1">
    <property type="nucleotide sequence ID" value="NZ_FAOO01000001.1"/>
</dbReference>
<feature type="chain" id="PRO_5006624550" description="DUF541 domain-containing protein" evidence="1">
    <location>
        <begin position="22"/>
        <end position="412"/>
    </location>
</feature>
<proteinExistence type="predicted"/>
<dbReference type="STRING" id="1643428.GCA_001442855_00117"/>